<name>A0A6P6GII1_ZIZJJ</name>
<protein>
    <submittedName>
        <fullName evidence="10">Myb-related protein 2</fullName>
    </submittedName>
</protein>
<dbReference type="GO" id="GO:0010158">
    <property type="term" value="P:abaxial cell fate specification"/>
    <property type="evidence" value="ECO:0007669"/>
    <property type="project" value="InterPro"/>
</dbReference>
<dbReference type="RefSeq" id="XP_024933919.3">
    <property type="nucleotide sequence ID" value="XM_025078151.3"/>
</dbReference>
<keyword evidence="2" id="KW-0217">Developmental protein</keyword>
<dbReference type="NCBIfam" id="TIGR01557">
    <property type="entry name" value="myb_SHAQKYF"/>
    <property type="match status" value="1"/>
</dbReference>
<dbReference type="GO" id="GO:0000976">
    <property type="term" value="F:transcription cis-regulatory region binding"/>
    <property type="evidence" value="ECO:0007669"/>
    <property type="project" value="InterPro"/>
</dbReference>
<dbReference type="PANTHER" id="PTHR31496:SF3">
    <property type="entry name" value="TRANSCRIPTION REPRESSOR KAN1"/>
    <property type="match status" value="1"/>
</dbReference>
<dbReference type="SUPFAM" id="SSF46689">
    <property type="entry name" value="Homeodomain-like"/>
    <property type="match status" value="1"/>
</dbReference>
<dbReference type="Pfam" id="PF00249">
    <property type="entry name" value="Myb_DNA-binding"/>
    <property type="match status" value="1"/>
</dbReference>
<dbReference type="AlphaFoldDB" id="A0A6P6GII1"/>
<dbReference type="GO" id="GO:0005634">
    <property type="term" value="C:nucleus"/>
    <property type="evidence" value="ECO:0007669"/>
    <property type="project" value="UniProtKB-SubCell"/>
</dbReference>
<evidence type="ECO:0000256" key="6">
    <source>
        <dbReference type="ARBA" id="ARBA00023242"/>
    </source>
</evidence>
<feature type="domain" description="HTH myb-type" evidence="8">
    <location>
        <begin position="52"/>
        <end position="112"/>
    </location>
</feature>
<dbReference type="Proteomes" id="UP001652623">
    <property type="component" value="Chromosome 1"/>
</dbReference>
<dbReference type="InParanoid" id="A0A6P6GII1"/>
<dbReference type="InterPro" id="IPR044847">
    <property type="entry name" value="KAN_fam"/>
</dbReference>
<keyword evidence="9" id="KW-1185">Reference proteome</keyword>
<dbReference type="InterPro" id="IPR017930">
    <property type="entry name" value="Myb_dom"/>
</dbReference>
<proteinExistence type="predicted"/>
<feature type="region of interest" description="Disordered" evidence="7">
    <location>
        <begin position="1"/>
        <end position="22"/>
    </location>
</feature>
<dbReference type="GO" id="GO:0006355">
    <property type="term" value="P:regulation of DNA-templated transcription"/>
    <property type="evidence" value="ECO:0007669"/>
    <property type="project" value="InterPro"/>
</dbReference>
<evidence type="ECO:0000256" key="7">
    <source>
        <dbReference type="SAM" id="MobiDB-lite"/>
    </source>
</evidence>
<keyword evidence="6" id="KW-0539">Nucleus</keyword>
<evidence type="ECO:0000256" key="1">
    <source>
        <dbReference type="ARBA" id="ARBA00004123"/>
    </source>
</evidence>
<keyword evidence="3" id="KW-0221">Differentiation</keyword>
<keyword evidence="4" id="KW-0805">Transcription regulation</keyword>
<feature type="compositionally biased region" description="Basic and acidic residues" evidence="7">
    <location>
        <begin position="1"/>
        <end position="10"/>
    </location>
</feature>
<evidence type="ECO:0000256" key="4">
    <source>
        <dbReference type="ARBA" id="ARBA00023015"/>
    </source>
</evidence>
<dbReference type="InterPro" id="IPR006447">
    <property type="entry name" value="Myb_dom_plants"/>
</dbReference>
<evidence type="ECO:0000256" key="3">
    <source>
        <dbReference type="ARBA" id="ARBA00022782"/>
    </source>
</evidence>
<evidence type="ECO:0000256" key="5">
    <source>
        <dbReference type="ARBA" id="ARBA00023163"/>
    </source>
</evidence>
<dbReference type="Gene3D" id="1.10.10.60">
    <property type="entry name" value="Homeodomain-like"/>
    <property type="match status" value="1"/>
</dbReference>
<evidence type="ECO:0000256" key="2">
    <source>
        <dbReference type="ARBA" id="ARBA00022473"/>
    </source>
</evidence>
<evidence type="ECO:0000313" key="10">
    <source>
        <dbReference type="RefSeq" id="XP_024933919.3"/>
    </source>
</evidence>
<dbReference type="GeneID" id="112493142"/>
<feature type="compositionally biased region" description="Polar residues" evidence="7">
    <location>
        <begin position="244"/>
        <end position="263"/>
    </location>
</feature>
<keyword evidence="5" id="KW-0804">Transcription</keyword>
<sequence>MKMVESETSMKARSPPSSCHEINDHQLLPPQPCNNNFTEINLKAPLVRPYVRSKMPRLRWTPDLHRCFVHAVERLGGEDRATPKMVLQIMNVKGLTISHVKSHLQMYRSIKHEQLIQEAVMAAKKNDKEVFQQSNYYYAPNLNPIMINSQQNYAQNNDNIGTLANQKVSHQSYGAPYIEELNLMKNTASNIFPNQWKEKQEIRNGNKVGEALPYEVTISNKIWEKKPNSYLIFKDLLKRCTTQQEKSNQQGKGSRANASSCESNHQRLKDLGAASDGTLSLSLSLNTSYPMPLMQLSKAGNTSDANDISLNLTLA</sequence>
<evidence type="ECO:0000313" key="9">
    <source>
        <dbReference type="Proteomes" id="UP001652623"/>
    </source>
</evidence>
<reference evidence="10" key="2">
    <citation type="submission" date="2025-08" db="UniProtKB">
        <authorList>
            <consortium name="RefSeq"/>
        </authorList>
    </citation>
    <scope>IDENTIFICATION</scope>
    <source>
        <tissue evidence="10">Seedling</tissue>
    </source>
</reference>
<dbReference type="KEGG" id="zju:112493142"/>
<dbReference type="PROSITE" id="PS51294">
    <property type="entry name" value="HTH_MYB"/>
    <property type="match status" value="1"/>
</dbReference>
<dbReference type="PANTHER" id="PTHR31496">
    <property type="entry name" value="TRANSCRIPTION FACTOR KAN2-RELATED"/>
    <property type="match status" value="1"/>
</dbReference>
<evidence type="ECO:0000259" key="8">
    <source>
        <dbReference type="PROSITE" id="PS51294"/>
    </source>
</evidence>
<accession>A0A6P6GII1</accession>
<dbReference type="InterPro" id="IPR009057">
    <property type="entry name" value="Homeodomain-like_sf"/>
</dbReference>
<organism evidence="9 10">
    <name type="scientific">Ziziphus jujuba</name>
    <name type="common">Chinese jujube</name>
    <name type="synonym">Ziziphus sativa</name>
    <dbReference type="NCBI Taxonomy" id="326968"/>
    <lineage>
        <taxon>Eukaryota</taxon>
        <taxon>Viridiplantae</taxon>
        <taxon>Streptophyta</taxon>
        <taxon>Embryophyta</taxon>
        <taxon>Tracheophyta</taxon>
        <taxon>Spermatophyta</taxon>
        <taxon>Magnoliopsida</taxon>
        <taxon>eudicotyledons</taxon>
        <taxon>Gunneridae</taxon>
        <taxon>Pentapetalae</taxon>
        <taxon>rosids</taxon>
        <taxon>fabids</taxon>
        <taxon>Rosales</taxon>
        <taxon>Rhamnaceae</taxon>
        <taxon>Paliureae</taxon>
        <taxon>Ziziphus</taxon>
    </lineage>
</organism>
<comment type="subcellular location">
    <subcellularLocation>
        <location evidence="1">Nucleus</location>
    </subcellularLocation>
</comment>
<reference evidence="9" key="1">
    <citation type="submission" date="2025-05" db="UniProtKB">
        <authorList>
            <consortium name="RefSeq"/>
        </authorList>
    </citation>
    <scope>NUCLEOTIDE SEQUENCE [LARGE SCALE GENOMIC DNA]</scope>
</reference>
<feature type="region of interest" description="Disordered" evidence="7">
    <location>
        <begin position="244"/>
        <end position="264"/>
    </location>
</feature>
<dbReference type="InterPro" id="IPR001005">
    <property type="entry name" value="SANT/Myb"/>
</dbReference>
<gene>
    <name evidence="10" type="primary">LOC112493142</name>
</gene>